<dbReference type="RefSeq" id="WP_251966967.1">
    <property type="nucleotide sequence ID" value="NZ_CP146284.1"/>
</dbReference>
<reference evidence="3 4" key="1">
    <citation type="submission" date="2024-02" db="EMBL/GenBank/DDBJ databases">
        <title>Whole genome sequencing of Parabacteroides sp. AD58.</title>
        <authorList>
            <person name="Chaplin A.V."/>
            <person name="Pikina A.P."/>
            <person name="Sokolova S.R."/>
            <person name="Korostin D.O."/>
            <person name="Efimov B.A."/>
        </authorList>
    </citation>
    <scope>NUCLEOTIDE SEQUENCE [LARGE SCALE GENOMIC DNA]</scope>
    <source>
        <strain evidence="3 4">AD58</strain>
    </source>
</reference>
<proteinExistence type="predicted"/>
<keyword evidence="1" id="KW-0732">Signal</keyword>
<protein>
    <submittedName>
        <fullName evidence="3">DUF6383 domain-containing protein</fullName>
    </submittedName>
</protein>
<accession>A0ABZ2IP50</accession>
<organism evidence="3 4">
    <name type="scientific">Parabacteroides absconsus</name>
    <dbReference type="NCBI Taxonomy" id="2951805"/>
    <lineage>
        <taxon>Bacteria</taxon>
        <taxon>Pseudomonadati</taxon>
        <taxon>Bacteroidota</taxon>
        <taxon>Bacteroidia</taxon>
        <taxon>Bacteroidales</taxon>
        <taxon>Tannerellaceae</taxon>
        <taxon>Parabacteroides</taxon>
    </lineage>
</organism>
<keyword evidence="4" id="KW-1185">Reference proteome</keyword>
<feature type="chain" id="PRO_5045073721" evidence="1">
    <location>
        <begin position="25"/>
        <end position="1017"/>
    </location>
</feature>
<gene>
    <name evidence="3" type="ORF">NEE14_013185</name>
</gene>
<dbReference type="EMBL" id="CP146284">
    <property type="protein sequence ID" value="WWV65936.1"/>
    <property type="molecule type" value="Genomic_DNA"/>
</dbReference>
<sequence>MNKKFSTLMAGLLLSGGLFNSVLAEKLPYGEVAKSIESGKYYFFVNKTNDSYAYGFKENATNDKFIDQQYAQIDGDVTDYKEFVWKVEVAPIEVSSGVTTAYGYKLTNLATGKQLFFDANGTVDTDYSDANPTNVLNQVVWFGNAAIEYRAKEDKDGSAYAGPLYKNDATSGKSALVITQTGLSRAGTTTVYPWFFYSVNSSNIDATELNDLYNSTGFNFVLNQDKWKDVDNIFAKEGDRIMAVQVVDGNVKSSDGKYSFPVGTYFVVNNKLGAVPPATKGGEIYDFLMNSTLIAASPSVNDINDADWRKAGQGFQLIKKAGRDLVKVGTNKDLQGEDVSVNNACFKVTKDLNGDYALQLATFYYNEKTGAEKQISAAVAIKVTAKDGDDHGDLYLTTDAKAENFIFDFKEVNTVSYTKFLNQNAKAVYNIQFVNDDLAGKYLFTPAYAPDTAYAKGAKFVDPTAPEAQYIITDVDLDDNNITFENRANKAYSFTAKFYQEADGVYSMAIKNGASQKTFTDLNVDKDGNIVVASTEDLHTQWVKLTPVTVDMFAGAWDVDNLTEVTMSFARDDKSTSNRLFVMVKDNQKGITVSDNQSDAIQFQLVKNKEVNYITNEYAYLSADNKVKKYADGDTIAYYTYKFQAYRDGEAVEKYLAWNSTGSKYGLVDDVNTANNFIIKDNAADGSVTILYGTSTVGDYDYTKNIVVDEWNVASNSIENFDGHNIIEASLAEISNAKDVKTFLKVESPEVSLDPKTTYATLTTELDNYVAIKNDRDAIITGKETTLRLFATDTDRQIPSFLISTGWNGETGERQFLFNSVDSVDYNVATGEFNKEYALNGDYDLNKAIFRVGKLNADHDTIVTTIKGKETAVATVADQNKNVQAGLNRYKFQIVEDLDNEGYYLVRQGGYYLFNINEYLVFANSDQYNRTNALRVKVTNVEAPTANETIAAGNVVVAGTNGAVVVKGAEGKNVIVSTILGKVVANEVLTSDNAQITAPAGVVVVSVDGESFKVVVK</sequence>
<dbReference type="Proteomes" id="UP001320603">
    <property type="component" value="Chromosome"/>
</dbReference>
<evidence type="ECO:0000256" key="1">
    <source>
        <dbReference type="SAM" id="SignalP"/>
    </source>
</evidence>
<evidence type="ECO:0000259" key="2">
    <source>
        <dbReference type="Pfam" id="PF19910"/>
    </source>
</evidence>
<evidence type="ECO:0000313" key="3">
    <source>
        <dbReference type="EMBL" id="WWV65936.1"/>
    </source>
</evidence>
<name>A0ABZ2IP50_9BACT</name>
<evidence type="ECO:0000313" key="4">
    <source>
        <dbReference type="Proteomes" id="UP001320603"/>
    </source>
</evidence>
<feature type="signal peptide" evidence="1">
    <location>
        <begin position="1"/>
        <end position="24"/>
    </location>
</feature>
<dbReference type="Pfam" id="PF19910">
    <property type="entry name" value="DUF6383"/>
    <property type="match status" value="1"/>
</dbReference>
<feature type="domain" description="DUF6383" evidence="2">
    <location>
        <begin position="944"/>
        <end position="1016"/>
    </location>
</feature>
<dbReference type="InterPro" id="IPR045963">
    <property type="entry name" value="DUF6383"/>
</dbReference>